<feature type="binding site" evidence="2">
    <location>
        <begin position="108"/>
        <end position="109"/>
    </location>
    <ligand>
        <name>S-adenosyl-L-methionine</name>
        <dbReference type="ChEBI" id="CHEBI:59789"/>
    </ligand>
</feature>
<dbReference type="GO" id="GO:0008168">
    <property type="term" value="F:methyltransferase activity"/>
    <property type="evidence" value="ECO:0007669"/>
    <property type="project" value="InterPro"/>
</dbReference>
<dbReference type="EMBL" id="BMEV01000030">
    <property type="protein sequence ID" value="GFZ76897.1"/>
    <property type="molecule type" value="Genomic_DNA"/>
</dbReference>
<dbReference type="PANTHER" id="PTHR43460">
    <property type="entry name" value="METHYLTRANSFERASE"/>
    <property type="match status" value="1"/>
</dbReference>
<feature type="binding site" evidence="1">
    <location>
        <position position="37"/>
    </location>
    <ligand>
        <name>Zn(2+)</name>
        <dbReference type="ChEBI" id="CHEBI:29105"/>
    </ligand>
</feature>
<keyword evidence="1" id="KW-0862">Zinc</keyword>
<dbReference type="InterPro" id="IPR029063">
    <property type="entry name" value="SAM-dependent_MTases_sf"/>
</dbReference>
<comment type="caution">
    <text evidence="5">The sequence shown here is derived from an EMBL/GenBank/DDBJ whole genome shotgun (WGS) entry which is preliminary data.</text>
</comment>
<dbReference type="Gene3D" id="3.40.50.150">
    <property type="entry name" value="Vaccinia Virus protein VP39"/>
    <property type="match status" value="1"/>
</dbReference>
<feature type="domain" description="23S rRNA (guanine(745)-N(1))-methyltransferase N-terminal" evidence="4">
    <location>
        <begin position="18"/>
        <end position="54"/>
    </location>
</feature>
<dbReference type="PANTHER" id="PTHR43460:SF1">
    <property type="entry name" value="METHYLTRANSFERASE TYPE 11 DOMAIN-CONTAINING PROTEIN"/>
    <property type="match status" value="1"/>
</dbReference>
<dbReference type="Pfam" id="PF21302">
    <property type="entry name" value="Zn_ribbon_RlmA"/>
    <property type="match status" value="1"/>
</dbReference>
<dbReference type="GO" id="GO:0046872">
    <property type="term" value="F:metal ion binding"/>
    <property type="evidence" value="ECO:0007669"/>
    <property type="project" value="UniProtKB-KW"/>
</dbReference>
<sequence>MKKREIKAAFVKKNQELFQCPICRSSLEVAEFQRFVCSNGHSFDFAKQGYVNLLTKPPKTKYDKTLFQARKIIINDSPLYKDLHQVIAEKLNQMVHGKFTIADLGCGEGSHLQKIGKRFDENVTAVGLDISKEGILLAAKSYEKPIWLVGDLAQLPFQNRSIHVILNILSPSNYQEFTRVLSADGAILKVVPGSNYLQELRKIFFAEEKKDSTQNTRALFQKHFELIEVINIHRTYSISEEHVESLLHMTPLLWSVDSEQLEKAGKQLKEITVDLDILVGRHNTL</sequence>
<feature type="binding site" evidence="1">
    <location>
        <position position="23"/>
    </location>
    <ligand>
        <name>Zn(2+)</name>
        <dbReference type="ChEBI" id="CHEBI:29105"/>
    </ligand>
</feature>
<evidence type="ECO:0000313" key="6">
    <source>
        <dbReference type="Proteomes" id="UP000602050"/>
    </source>
</evidence>
<keyword evidence="6" id="KW-1185">Reference proteome</keyword>
<evidence type="ECO:0008006" key="7">
    <source>
        <dbReference type="Google" id="ProtNLM"/>
    </source>
</evidence>
<protein>
    <recommendedName>
        <fullName evidence="7">Methyltransferase domain-containing protein</fullName>
    </recommendedName>
</protein>
<evidence type="ECO:0000256" key="1">
    <source>
        <dbReference type="PIRSR" id="PIRSR018249-1"/>
    </source>
</evidence>
<gene>
    <name evidence="5" type="ORF">GCM10010978_18230</name>
</gene>
<feature type="binding site" evidence="1">
    <location>
        <position position="41"/>
    </location>
    <ligand>
        <name>Zn(2+)</name>
        <dbReference type="ChEBI" id="CHEBI:29105"/>
    </ligand>
</feature>
<dbReference type="InterPro" id="IPR052939">
    <property type="entry name" value="23S_rRNA_MeTrnsfrase_RlmA"/>
</dbReference>
<evidence type="ECO:0000259" key="3">
    <source>
        <dbReference type="Pfam" id="PF13649"/>
    </source>
</evidence>
<dbReference type="RefSeq" id="WP_188392089.1">
    <property type="nucleotide sequence ID" value="NZ_BMEV01000030.1"/>
</dbReference>
<feature type="binding site" evidence="2">
    <location>
        <position position="80"/>
    </location>
    <ligand>
        <name>S-adenosyl-L-methionine</name>
        <dbReference type="ChEBI" id="CHEBI:59789"/>
    </ligand>
</feature>
<dbReference type="InterPro" id="IPR041698">
    <property type="entry name" value="Methyltransf_25"/>
</dbReference>
<dbReference type="CDD" id="cd02440">
    <property type="entry name" value="AdoMet_MTases"/>
    <property type="match status" value="1"/>
</dbReference>
<dbReference type="InterPro" id="IPR016718">
    <property type="entry name" value="rRNA_m1G-MeTrfase_A_prd"/>
</dbReference>
<dbReference type="Pfam" id="PF13649">
    <property type="entry name" value="Methyltransf_25"/>
    <property type="match status" value="1"/>
</dbReference>
<evidence type="ECO:0000259" key="4">
    <source>
        <dbReference type="Pfam" id="PF21302"/>
    </source>
</evidence>
<feature type="binding site" evidence="2">
    <location>
        <position position="196"/>
    </location>
    <ligand>
        <name>S-adenosyl-L-methionine</name>
        <dbReference type="ChEBI" id="CHEBI:59789"/>
    </ligand>
</feature>
<dbReference type="Proteomes" id="UP000602050">
    <property type="component" value="Unassembled WGS sequence"/>
</dbReference>
<reference evidence="5" key="2">
    <citation type="submission" date="2020-09" db="EMBL/GenBank/DDBJ databases">
        <authorList>
            <person name="Sun Q."/>
            <person name="Zhou Y."/>
        </authorList>
    </citation>
    <scope>NUCLEOTIDE SEQUENCE</scope>
    <source>
        <strain evidence="5">CGMCC 1.12360</strain>
    </source>
</reference>
<dbReference type="PIRSF" id="PIRSF018249">
    <property type="entry name" value="MyrA_prd"/>
    <property type="match status" value="1"/>
</dbReference>
<accession>A0A8J2XIC6</accession>
<proteinExistence type="predicted"/>
<keyword evidence="2" id="KW-0949">S-adenosyl-L-methionine</keyword>
<dbReference type="InterPro" id="IPR048647">
    <property type="entry name" value="RlmA_N"/>
</dbReference>
<feature type="domain" description="Methyltransferase" evidence="3">
    <location>
        <begin position="101"/>
        <end position="181"/>
    </location>
</feature>
<dbReference type="SUPFAM" id="SSF53335">
    <property type="entry name" value="S-adenosyl-L-methionine-dependent methyltransferases"/>
    <property type="match status" value="1"/>
</dbReference>
<name>A0A8J2XIC6_9BACI</name>
<evidence type="ECO:0000313" key="5">
    <source>
        <dbReference type="EMBL" id="GFZ76897.1"/>
    </source>
</evidence>
<feature type="binding site" evidence="1">
    <location>
        <position position="20"/>
    </location>
    <ligand>
        <name>Zn(2+)</name>
        <dbReference type="ChEBI" id="CHEBI:29105"/>
    </ligand>
</feature>
<evidence type="ECO:0000256" key="2">
    <source>
        <dbReference type="PIRSR" id="PIRSR018249-2"/>
    </source>
</evidence>
<reference evidence="5" key="1">
    <citation type="journal article" date="2014" name="Int. J. Syst. Evol. Microbiol.">
        <title>Complete genome sequence of Corynebacterium casei LMG S-19264T (=DSM 44701T), isolated from a smear-ripened cheese.</title>
        <authorList>
            <consortium name="US DOE Joint Genome Institute (JGI-PGF)"/>
            <person name="Walter F."/>
            <person name="Albersmeier A."/>
            <person name="Kalinowski J."/>
            <person name="Ruckert C."/>
        </authorList>
    </citation>
    <scope>NUCLEOTIDE SEQUENCE</scope>
    <source>
        <strain evidence="5">CGMCC 1.12360</strain>
    </source>
</reference>
<organism evidence="5 6">
    <name type="scientific">Compostibacillus humi</name>
    <dbReference type="NCBI Taxonomy" id="1245525"/>
    <lineage>
        <taxon>Bacteria</taxon>
        <taxon>Bacillati</taxon>
        <taxon>Bacillota</taxon>
        <taxon>Bacilli</taxon>
        <taxon>Bacillales</taxon>
        <taxon>Bacillaceae</taxon>
        <taxon>Compostibacillus</taxon>
    </lineage>
</organism>
<keyword evidence="1" id="KW-0479">Metal-binding</keyword>
<dbReference type="AlphaFoldDB" id="A0A8J2XIC6"/>